<evidence type="ECO:0000313" key="1">
    <source>
        <dbReference type="EMBL" id="PSC03783.1"/>
    </source>
</evidence>
<name>A0A2T1HQ67_9HYPH</name>
<keyword evidence="2" id="KW-1185">Reference proteome</keyword>
<dbReference type="Proteomes" id="UP000239772">
    <property type="component" value="Unassembled WGS sequence"/>
</dbReference>
<evidence type="ECO:0000313" key="2">
    <source>
        <dbReference type="Proteomes" id="UP000239772"/>
    </source>
</evidence>
<reference evidence="2" key="1">
    <citation type="submission" date="2018-03" db="EMBL/GenBank/DDBJ databases">
        <authorList>
            <person name="Sun L."/>
            <person name="Liu H."/>
            <person name="Chen W."/>
            <person name="Huang K."/>
            <person name="Liu W."/>
            <person name="Gao X."/>
        </authorList>
    </citation>
    <scope>NUCLEOTIDE SEQUENCE [LARGE SCALE GENOMIC DNA]</scope>
    <source>
        <strain evidence="2">SH9</strain>
    </source>
</reference>
<organism evidence="1 2">
    <name type="scientific">Alsobacter soli</name>
    <dbReference type="NCBI Taxonomy" id="2109933"/>
    <lineage>
        <taxon>Bacteria</taxon>
        <taxon>Pseudomonadati</taxon>
        <taxon>Pseudomonadota</taxon>
        <taxon>Alphaproteobacteria</taxon>
        <taxon>Hyphomicrobiales</taxon>
        <taxon>Alsobacteraceae</taxon>
        <taxon>Alsobacter</taxon>
    </lineage>
</organism>
<dbReference type="RefSeq" id="WP_106338184.1">
    <property type="nucleotide sequence ID" value="NZ_PVZS01000020.1"/>
</dbReference>
<sequence length="75" mass="8711">MGVALDRDMEWAIAETDRTWTEYRDHLKTRTIANSFGGQDVDTPDRDRTERLREAHRAARERLENLLSSPVPASR</sequence>
<protein>
    <submittedName>
        <fullName evidence="1">Uncharacterized protein</fullName>
    </submittedName>
</protein>
<gene>
    <name evidence="1" type="ORF">SLNSH_16855</name>
</gene>
<comment type="caution">
    <text evidence="1">The sequence shown here is derived from an EMBL/GenBank/DDBJ whole genome shotgun (WGS) entry which is preliminary data.</text>
</comment>
<proteinExistence type="predicted"/>
<dbReference type="EMBL" id="PVZS01000020">
    <property type="protein sequence ID" value="PSC03783.1"/>
    <property type="molecule type" value="Genomic_DNA"/>
</dbReference>
<accession>A0A2T1HQ67</accession>
<dbReference type="AlphaFoldDB" id="A0A2T1HQ67"/>